<dbReference type="RefSeq" id="XP_003868218.1">
    <property type="nucleotide sequence ID" value="XM_003868170.1"/>
</dbReference>
<protein>
    <submittedName>
        <fullName evidence="1">Cta9 protein</fullName>
    </submittedName>
</protein>
<organism evidence="1 2">
    <name type="scientific">Candida orthopsilosis (strain 90-125)</name>
    <name type="common">Yeast</name>
    <dbReference type="NCBI Taxonomy" id="1136231"/>
    <lineage>
        <taxon>Eukaryota</taxon>
        <taxon>Fungi</taxon>
        <taxon>Dikarya</taxon>
        <taxon>Ascomycota</taxon>
        <taxon>Saccharomycotina</taxon>
        <taxon>Pichiomycetes</taxon>
        <taxon>Debaryomycetaceae</taxon>
        <taxon>Candida/Lodderomyces clade</taxon>
        <taxon>Candida</taxon>
    </lineage>
</organism>
<dbReference type="AlphaFoldDB" id="H8X262"/>
<reference evidence="1 2" key="1">
    <citation type="journal article" date="2012" name="PLoS ONE">
        <title>Sequence and analysis of the genome of the pathogenic yeast Candida orthopsilosis.</title>
        <authorList>
            <person name="Riccombeni A."/>
            <person name="Vidanes G."/>
            <person name="Proux-Wera E."/>
            <person name="Wolfe K.H."/>
            <person name="Butler G."/>
        </authorList>
    </citation>
    <scope>NUCLEOTIDE SEQUENCE [LARGE SCALE GENOMIC DNA]</scope>
    <source>
        <strain evidence="1 2">Co 90-125</strain>
    </source>
</reference>
<dbReference type="GeneID" id="14539146"/>
<gene>
    <name evidence="1" type="ORF">CORT_0B10820</name>
</gene>
<name>H8X262_CANO9</name>
<dbReference type="KEGG" id="cot:CORT_0B10820"/>
<evidence type="ECO:0000313" key="1">
    <source>
        <dbReference type="EMBL" id="CCG22783.1"/>
    </source>
</evidence>
<dbReference type="OrthoDB" id="4021450at2759"/>
<accession>H8X262</accession>
<dbReference type="EMBL" id="HE681720">
    <property type="protein sequence ID" value="CCG22783.1"/>
    <property type="molecule type" value="Genomic_DNA"/>
</dbReference>
<proteinExistence type="predicted"/>
<dbReference type="eggNOG" id="ENOG502RAQT">
    <property type="taxonomic scope" value="Eukaryota"/>
</dbReference>
<keyword evidence="2" id="KW-1185">Reference proteome</keyword>
<dbReference type="HOGENOM" id="CLU_045706_0_0_1"/>
<dbReference type="Proteomes" id="UP000005018">
    <property type="component" value="Chromosome 2"/>
</dbReference>
<sequence>MNLNKVINRRPSEINIHRTDQDTLVGNDQIKPNFIYSSDIPRKVASLIHSISKSRQKRISEECGNGCSEITVNIELNALVSRRSANLIALLQRNLISVVQKSGDSNVTQRQSYLYNIITSQKQNNLQPDVLRTKDVFVVTFKLIVSEFDYFGNFILEEDENFLLLQSCDPRGELVNEIKRYIKETFTILRNQCQNKAKNDGSHSDVSDSTLDCSEDDAMYLADEIGGAHIEPLVSNETLTDEFRRRFSDISDEEKGLKFRHTFLENINNLRHNDEDKELNVDGEQVLFHNETLKQPIKFSPLTPEDHIHLDDLIEVSYEETDKEYTDDFQVHRFSSSSPKKEFEDDDEIMKFSRKSSFQSPTKRRAVSRMSSSHSVSMINTDDKYGLPFAYNSDSAAVPSYIKQNKKFKFIKVGKVQKFVHLFEEQNQSEKK</sequence>
<evidence type="ECO:0000313" key="2">
    <source>
        <dbReference type="Proteomes" id="UP000005018"/>
    </source>
</evidence>